<dbReference type="PRINTS" id="PR00413">
    <property type="entry name" value="HADHALOGNASE"/>
</dbReference>
<dbReference type="SFLD" id="SFLDS00003">
    <property type="entry name" value="Haloacid_Dehalogenase"/>
    <property type="match status" value="1"/>
</dbReference>
<dbReference type="SUPFAM" id="SSF56784">
    <property type="entry name" value="HAD-like"/>
    <property type="match status" value="1"/>
</dbReference>
<dbReference type="InterPro" id="IPR023214">
    <property type="entry name" value="HAD_sf"/>
</dbReference>
<comment type="caution">
    <text evidence="1">The sequence shown here is derived from an EMBL/GenBank/DDBJ whole genome shotgun (WGS) entry which is preliminary data.</text>
</comment>
<proteinExistence type="predicted"/>
<dbReference type="InterPro" id="IPR036412">
    <property type="entry name" value="HAD-like_sf"/>
</dbReference>
<evidence type="ECO:0000313" key="2">
    <source>
        <dbReference type="Proteomes" id="UP000291591"/>
    </source>
</evidence>
<dbReference type="PANTHER" id="PTHR43611">
    <property type="entry name" value="ALPHA-D-GLUCOSE 1-PHOSPHATE PHOSPHATASE"/>
    <property type="match status" value="1"/>
</dbReference>
<dbReference type="PANTHER" id="PTHR43611:SF3">
    <property type="entry name" value="FLAVIN MONONUCLEOTIDE HYDROLASE 1, CHLOROPLATIC"/>
    <property type="match status" value="1"/>
</dbReference>
<sequence>MDVTTGTVDATADRPGKMRAYGCVRTCGVTVAAMTPTTGPTVVFDLGEVLVPSSGLERVLAAELGVAEPALRDAYWSHRPRHDLGDPPEQYWRSVFTALGLAPEPDRLARAEALDVARWAALPSASALMVGELARMRVRLAVLSNAPRGLAAAVRAASWSTPFDRLLFSADVGVAKPSPDIYRRADHEFRTSPDQVVFFDDRAENVRSARAHGWDAHVWTGAAGAMTTLRSRGIPPRA</sequence>
<keyword evidence="1" id="KW-0378">Hydrolase</keyword>
<dbReference type="EMBL" id="SHKL01000001">
    <property type="protein sequence ID" value="RZT85194.1"/>
    <property type="molecule type" value="Genomic_DNA"/>
</dbReference>
<reference evidence="1 2" key="1">
    <citation type="submission" date="2019-02" db="EMBL/GenBank/DDBJ databases">
        <title>Sequencing the genomes of 1000 actinobacteria strains.</title>
        <authorList>
            <person name="Klenk H.-P."/>
        </authorList>
    </citation>
    <scope>NUCLEOTIDE SEQUENCE [LARGE SCALE GENOMIC DNA]</scope>
    <source>
        <strain evidence="1 2">DSM 45779</strain>
    </source>
</reference>
<gene>
    <name evidence="1" type="ORF">EV383_2058</name>
</gene>
<evidence type="ECO:0000313" key="1">
    <source>
        <dbReference type="EMBL" id="RZT85194.1"/>
    </source>
</evidence>
<dbReference type="NCBIfam" id="TIGR01509">
    <property type="entry name" value="HAD-SF-IA-v3"/>
    <property type="match status" value="1"/>
</dbReference>
<name>A0A4Q7UVU7_PSEST</name>
<dbReference type="Gene3D" id="3.40.50.1000">
    <property type="entry name" value="HAD superfamily/HAD-like"/>
    <property type="match status" value="1"/>
</dbReference>
<dbReference type="GO" id="GO:0016787">
    <property type="term" value="F:hydrolase activity"/>
    <property type="evidence" value="ECO:0007669"/>
    <property type="project" value="UniProtKB-KW"/>
</dbReference>
<dbReference type="Pfam" id="PF00702">
    <property type="entry name" value="Hydrolase"/>
    <property type="match status" value="1"/>
</dbReference>
<dbReference type="SFLD" id="SFLDG01129">
    <property type="entry name" value="C1.5:_HAD__Beta-PGM__Phosphata"/>
    <property type="match status" value="1"/>
</dbReference>
<keyword evidence="2" id="KW-1185">Reference proteome</keyword>
<accession>A0A4Q7UVU7</accession>
<protein>
    <submittedName>
        <fullName evidence="1">Putative hydrolase of the HAD superfamily</fullName>
    </submittedName>
</protein>
<dbReference type="InterPro" id="IPR006439">
    <property type="entry name" value="HAD-SF_hydro_IA"/>
</dbReference>
<dbReference type="Proteomes" id="UP000291591">
    <property type="component" value="Unassembled WGS sequence"/>
</dbReference>
<organism evidence="1 2">
    <name type="scientific">Pseudonocardia sediminis</name>
    <dbReference type="NCBI Taxonomy" id="1397368"/>
    <lineage>
        <taxon>Bacteria</taxon>
        <taxon>Bacillati</taxon>
        <taxon>Actinomycetota</taxon>
        <taxon>Actinomycetes</taxon>
        <taxon>Pseudonocardiales</taxon>
        <taxon>Pseudonocardiaceae</taxon>
        <taxon>Pseudonocardia</taxon>
    </lineage>
</organism>
<dbReference type="AlphaFoldDB" id="A0A4Q7UVU7"/>